<dbReference type="Gene3D" id="1.10.510.10">
    <property type="entry name" value="Transferase(Phosphotransferase) domain 1"/>
    <property type="match status" value="1"/>
</dbReference>
<dbReference type="InterPro" id="IPR011009">
    <property type="entry name" value="Kinase-like_dom_sf"/>
</dbReference>
<dbReference type="AlphaFoldDB" id="A0A1X6MYD2"/>
<evidence type="ECO:0000313" key="3">
    <source>
        <dbReference type="Proteomes" id="UP000194127"/>
    </source>
</evidence>
<keyword evidence="3" id="KW-1185">Reference proteome</keyword>
<evidence type="ECO:0000259" key="1">
    <source>
        <dbReference type="PROSITE" id="PS50011"/>
    </source>
</evidence>
<dbReference type="EMBL" id="KZ110599">
    <property type="protein sequence ID" value="OSX61226.1"/>
    <property type="molecule type" value="Genomic_DNA"/>
</dbReference>
<name>A0A1X6MYD2_9APHY</name>
<dbReference type="PANTHER" id="PTHR38248:SF2">
    <property type="entry name" value="FUNK1 11"/>
    <property type="match status" value="1"/>
</dbReference>
<dbReference type="PROSITE" id="PS50011">
    <property type="entry name" value="PROTEIN_KINASE_DOM"/>
    <property type="match status" value="1"/>
</dbReference>
<dbReference type="PANTHER" id="PTHR38248">
    <property type="entry name" value="FUNK1 6"/>
    <property type="match status" value="1"/>
</dbReference>
<accession>A0A1X6MYD2</accession>
<dbReference type="GO" id="GO:0004672">
    <property type="term" value="F:protein kinase activity"/>
    <property type="evidence" value="ECO:0007669"/>
    <property type="project" value="InterPro"/>
</dbReference>
<dbReference type="GO" id="GO:0005524">
    <property type="term" value="F:ATP binding"/>
    <property type="evidence" value="ECO:0007669"/>
    <property type="project" value="InterPro"/>
</dbReference>
<proteinExistence type="predicted"/>
<gene>
    <name evidence="2" type="ORF">POSPLADRAFT_1047465</name>
</gene>
<dbReference type="OrthoDB" id="3271155at2759"/>
<dbReference type="Pfam" id="PF17667">
    <property type="entry name" value="Pkinase_fungal"/>
    <property type="match status" value="1"/>
</dbReference>
<dbReference type="InterPro" id="IPR040976">
    <property type="entry name" value="Pkinase_fungal"/>
</dbReference>
<dbReference type="SUPFAM" id="SSF56112">
    <property type="entry name" value="Protein kinase-like (PK-like)"/>
    <property type="match status" value="1"/>
</dbReference>
<dbReference type="GeneID" id="36324245"/>
<sequence length="689" mass="77214">MSSSAPDDLENELLGRIEYDKNEVFDRLKLQLVDDNLVHQCRLAFHRDDRVAEAKTELKTLVASANVLSLDDLDDQQCRSLLNSGEWELDMYPHLRTLFDFITDFSSATCLRRLVETSVPVQEDDSSYTLGFPKAVPDFRLLDEASLDAKASEQPHLWSDTHAFCVVKPSNKQSPKPGDPSDVVSLITLQSSQYARLYACSRPFRLFAVCLLIFGSEFCVGIFDRGGLMLSPIYDMWEHTDVFIRVIRSLTSVVTDVDLGQDPTVRSLPNDIASIVLEQSEPPAHTSYLVEPIGDDERVWCTVESPVWSSLSLFGRGTWVWYVHEYDVNGRCLKGAKMIMKTAWRQGNRSSESIIHRSIKGQHPGLAKFLVGADVEHRAAGQRPERMSVRYLRSGQNNVNNGSPVLHRLVLSTVGRPLWEYESELELLLGVRAALDAHEFLCDQGIIHRDISPGNILLRDRSYNPDSEPDGGEGFLTDLEFARIPDAVTVIEGVGESQRTHTRWREHGAPLTGNVQFMALDILRAGNGSIEHTACHDVESFIWVLGYCVLRKLLNTLKDKVPRRDPGRKAVEEAFHDAFGHNNVRSVLISRRACMPLVWLTGESSKPEHMLGPIRENTSVAMAALFGNLRNLLSRGTFYPVVAAAMRGSGLAAEDPPITHAVLREMLDTTIKCTRTQATHGWETQESRN</sequence>
<dbReference type="InterPro" id="IPR000719">
    <property type="entry name" value="Prot_kinase_dom"/>
</dbReference>
<reference evidence="2 3" key="1">
    <citation type="submission" date="2017-04" db="EMBL/GenBank/DDBJ databases">
        <title>Genome Sequence of the Model Brown-Rot Fungus Postia placenta SB12.</title>
        <authorList>
            <consortium name="DOE Joint Genome Institute"/>
            <person name="Gaskell J."/>
            <person name="Kersten P."/>
            <person name="Larrondo L.F."/>
            <person name="Canessa P."/>
            <person name="Martinez D."/>
            <person name="Hibbett D."/>
            <person name="Schmoll M."/>
            <person name="Kubicek C.P."/>
            <person name="Martinez A.T."/>
            <person name="Yadav J."/>
            <person name="Master E."/>
            <person name="Magnuson J.K."/>
            <person name="James T."/>
            <person name="Yaver D."/>
            <person name="Berka R."/>
            <person name="Labutti K."/>
            <person name="Lipzen A."/>
            <person name="Aerts A."/>
            <person name="Barry K."/>
            <person name="Henrissat B."/>
            <person name="Blanchette R."/>
            <person name="Grigoriev I."/>
            <person name="Cullen D."/>
        </authorList>
    </citation>
    <scope>NUCLEOTIDE SEQUENCE [LARGE SCALE GENOMIC DNA]</scope>
    <source>
        <strain evidence="2 3">MAD-698-R-SB12</strain>
    </source>
</reference>
<dbReference type="RefSeq" id="XP_024338020.1">
    <property type="nucleotide sequence ID" value="XM_024479295.1"/>
</dbReference>
<dbReference type="PROSITE" id="PS00109">
    <property type="entry name" value="PROTEIN_KINASE_TYR"/>
    <property type="match status" value="1"/>
</dbReference>
<protein>
    <recommendedName>
        <fullName evidence="1">Protein kinase domain-containing protein</fullName>
    </recommendedName>
</protein>
<organism evidence="2 3">
    <name type="scientific">Postia placenta MAD-698-R-SB12</name>
    <dbReference type="NCBI Taxonomy" id="670580"/>
    <lineage>
        <taxon>Eukaryota</taxon>
        <taxon>Fungi</taxon>
        <taxon>Dikarya</taxon>
        <taxon>Basidiomycota</taxon>
        <taxon>Agaricomycotina</taxon>
        <taxon>Agaricomycetes</taxon>
        <taxon>Polyporales</taxon>
        <taxon>Adustoporiaceae</taxon>
        <taxon>Rhodonia</taxon>
    </lineage>
</organism>
<dbReference type="Proteomes" id="UP000194127">
    <property type="component" value="Unassembled WGS sequence"/>
</dbReference>
<dbReference type="InterPro" id="IPR008266">
    <property type="entry name" value="Tyr_kinase_AS"/>
</dbReference>
<evidence type="ECO:0000313" key="2">
    <source>
        <dbReference type="EMBL" id="OSX61226.1"/>
    </source>
</evidence>
<feature type="domain" description="Protein kinase" evidence="1">
    <location>
        <begin position="308"/>
        <end position="689"/>
    </location>
</feature>